<dbReference type="EMBL" id="JAADJZ010000019">
    <property type="protein sequence ID" value="KAF2868331.1"/>
    <property type="molecule type" value="Genomic_DNA"/>
</dbReference>
<evidence type="ECO:0000313" key="2">
    <source>
        <dbReference type="Proteomes" id="UP000481861"/>
    </source>
</evidence>
<evidence type="ECO:0000313" key="1">
    <source>
        <dbReference type="EMBL" id="KAF2868331.1"/>
    </source>
</evidence>
<keyword evidence="2" id="KW-1185">Reference proteome</keyword>
<accession>A0A7C8I515</accession>
<dbReference type="OrthoDB" id="5865767at2759"/>
<protein>
    <submittedName>
        <fullName evidence="1">Uncharacterized protein</fullName>
    </submittedName>
</protein>
<gene>
    <name evidence="1" type="ORF">BDV95DRAFT_609818</name>
</gene>
<name>A0A7C8I515_9PLEO</name>
<dbReference type="Proteomes" id="UP000481861">
    <property type="component" value="Unassembled WGS sequence"/>
</dbReference>
<comment type="caution">
    <text evidence="1">The sequence shown here is derived from an EMBL/GenBank/DDBJ whole genome shotgun (WGS) entry which is preliminary data.</text>
</comment>
<organism evidence="1 2">
    <name type="scientific">Massariosphaeria phaeospora</name>
    <dbReference type="NCBI Taxonomy" id="100035"/>
    <lineage>
        <taxon>Eukaryota</taxon>
        <taxon>Fungi</taxon>
        <taxon>Dikarya</taxon>
        <taxon>Ascomycota</taxon>
        <taxon>Pezizomycotina</taxon>
        <taxon>Dothideomycetes</taxon>
        <taxon>Pleosporomycetidae</taxon>
        <taxon>Pleosporales</taxon>
        <taxon>Pleosporales incertae sedis</taxon>
        <taxon>Massariosphaeria</taxon>
    </lineage>
</organism>
<reference evidence="1 2" key="1">
    <citation type="submission" date="2020-01" db="EMBL/GenBank/DDBJ databases">
        <authorList>
            <consortium name="DOE Joint Genome Institute"/>
            <person name="Haridas S."/>
            <person name="Albert R."/>
            <person name="Binder M."/>
            <person name="Bloem J."/>
            <person name="Labutti K."/>
            <person name="Salamov A."/>
            <person name="Andreopoulos B."/>
            <person name="Baker S.E."/>
            <person name="Barry K."/>
            <person name="Bills G."/>
            <person name="Bluhm B.H."/>
            <person name="Cannon C."/>
            <person name="Castanera R."/>
            <person name="Culley D.E."/>
            <person name="Daum C."/>
            <person name="Ezra D."/>
            <person name="Gonzalez J.B."/>
            <person name="Henrissat B."/>
            <person name="Kuo A."/>
            <person name="Liang C."/>
            <person name="Lipzen A."/>
            <person name="Lutzoni F."/>
            <person name="Magnuson J."/>
            <person name="Mondo S."/>
            <person name="Nolan M."/>
            <person name="Ohm R."/>
            <person name="Pangilinan J."/>
            <person name="Park H.-J.H."/>
            <person name="Ramirez L."/>
            <person name="Alfaro M."/>
            <person name="Sun H."/>
            <person name="Tritt A."/>
            <person name="Yoshinaga Y."/>
            <person name="Zwiers L.-H.L."/>
            <person name="Turgeon B.G."/>
            <person name="Goodwin S.B."/>
            <person name="Spatafora J.W."/>
            <person name="Crous P.W."/>
            <person name="Grigoriev I.V."/>
        </authorList>
    </citation>
    <scope>NUCLEOTIDE SEQUENCE [LARGE SCALE GENOMIC DNA]</scope>
    <source>
        <strain evidence="1 2">CBS 611.86</strain>
    </source>
</reference>
<dbReference type="AlphaFoldDB" id="A0A7C8I515"/>
<sequence>MGFLASLPAIALLPSGEDFVKHYTMTLEVNSGLPTGSSGSWVFDLTTSLPVGQIVAEDPFGDIFIVPLCDIFTDIAKVLNAEAVGLPVLPLVRNQDSQSSPPDIDSQKKVQGSLKSFGVATYLASSPATL</sequence>
<proteinExistence type="predicted"/>